<dbReference type="Pfam" id="PF01867">
    <property type="entry name" value="Cas_Cas1"/>
    <property type="match status" value="1"/>
</dbReference>
<evidence type="ECO:0000256" key="1">
    <source>
        <dbReference type="ARBA" id="ARBA00022722"/>
    </source>
</evidence>
<evidence type="ECO:0000256" key="10">
    <source>
        <dbReference type="HAMAP-Rule" id="MF_01470"/>
    </source>
</evidence>
<dbReference type="Proteomes" id="UP000199602">
    <property type="component" value="Unassembled WGS sequence"/>
</dbReference>
<reference evidence="11 12" key="1">
    <citation type="submission" date="2016-10" db="EMBL/GenBank/DDBJ databases">
        <authorList>
            <person name="de Groot N.N."/>
        </authorList>
    </citation>
    <scope>NUCLEOTIDE SEQUENCE [LARGE SCALE GENOMIC DNA]</scope>
    <source>
        <strain evidence="11 12">DSM 15269</strain>
    </source>
</reference>
<feature type="binding site" evidence="10">
    <location>
        <position position="222"/>
    </location>
    <ligand>
        <name>Mn(2+)</name>
        <dbReference type="ChEBI" id="CHEBI:29035"/>
    </ligand>
</feature>
<dbReference type="GO" id="GO:0003677">
    <property type="term" value="F:DNA binding"/>
    <property type="evidence" value="ECO:0007669"/>
    <property type="project" value="UniProtKB-KW"/>
</dbReference>
<dbReference type="NCBIfam" id="TIGR00287">
    <property type="entry name" value="cas1"/>
    <property type="match status" value="1"/>
</dbReference>
<keyword evidence="6 10" id="KW-0051">Antiviral defense</keyword>
<keyword evidence="8 10" id="KW-0464">Manganese</keyword>
<dbReference type="GO" id="GO:0016787">
    <property type="term" value="F:hydrolase activity"/>
    <property type="evidence" value="ECO:0007669"/>
    <property type="project" value="UniProtKB-KW"/>
</dbReference>
<keyword evidence="1 10" id="KW-0540">Nuclease</keyword>
<comment type="similarity">
    <text evidence="10">Belongs to the CRISPR-associated endonuclease Cas1 family.</text>
</comment>
<sequence>MAVVYITKPHSKVHLEGNHLLVKAENFKQNIYTFNLERLIIVGKVEITHAALMHIFRNNIDLVYLTRQGRFVGSFLGEFPKNLFLRLRQYEKSKDKDFSLQTACSIVRGKVSNMRTFVLRMGRVLKKPVFQQVADNLNKILFLLPNVKDVESLRGFEGQASKEYFRAYREGFSQNLKFKKRVKRPPTDPVNACLSFGYTVLFNIVLGACYAVGLDPAFGALHSLNYGRASLALDLMEEFRTPIVDMTVLACFNLKILKKDSFVFEKFKPEDSDSAIIEQIDPLKDKFMSNGIQDIEQEEADNIANEPDTATRVLLKTEAKRLFLKRLESRLSKQIYYQRKEKRLSLREIIYAQVEHYASYLRGEYTKYIPFQSR</sequence>
<keyword evidence="3 10" id="KW-0255">Endonuclease</keyword>
<keyword evidence="5 10" id="KW-0460">Magnesium</keyword>
<keyword evidence="7 10" id="KW-0238">DNA-binding</keyword>
<gene>
    <name evidence="10" type="primary">cas1</name>
    <name evidence="11" type="ORF">SAMN04488516_1124</name>
</gene>
<name>A0A1H0FDZ3_9BACT</name>
<evidence type="ECO:0000256" key="6">
    <source>
        <dbReference type="ARBA" id="ARBA00023118"/>
    </source>
</evidence>
<protein>
    <recommendedName>
        <fullName evidence="10">CRISPR-associated endonuclease Cas1</fullName>
        <ecNumber evidence="10">3.1.-.-</ecNumber>
    </recommendedName>
</protein>
<dbReference type="AlphaFoldDB" id="A0A1H0FDZ3"/>
<evidence type="ECO:0000313" key="12">
    <source>
        <dbReference type="Proteomes" id="UP000199602"/>
    </source>
</evidence>
<evidence type="ECO:0000313" key="11">
    <source>
        <dbReference type="EMBL" id="SDN92786.1"/>
    </source>
</evidence>
<keyword evidence="4 10" id="KW-0378">Hydrolase</keyword>
<dbReference type="PANTHER" id="PTHR34353:SF2">
    <property type="entry name" value="CRISPR-ASSOCIATED ENDONUCLEASE CAS1 1"/>
    <property type="match status" value="1"/>
</dbReference>
<dbReference type="RefSeq" id="WP_092066040.1">
    <property type="nucleotide sequence ID" value="NZ_FNIN01000012.1"/>
</dbReference>
<dbReference type="Gene3D" id="3.100.10.20">
    <property type="entry name" value="CRISPR-associated endonuclease Cas1, N-terminal domain"/>
    <property type="match status" value="1"/>
</dbReference>
<keyword evidence="12" id="KW-1185">Reference proteome</keyword>
<dbReference type="STRING" id="206665.SAMN04488516_1124"/>
<feature type="binding site" evidence="10">
    <location>
        <position position="237"/>
    </location>
    <ligand>
        <name>Mn(2+)</name>
        <dbReference type="ChEBI" id="CHEBI:29035"/>
    </ligand>
</feature>
<evidence type="ECO:0000256" key="2">
    <source>
        <dbReference type="ARBA" id="ARBA00022723"/>
    </source>
</evidence>
<evidence type="ECO:0000256" key="9">
    <source>
        <dbReference type="ARBA" id="ARBA00038592"/>
    </source>
</evidence>
<dbReference type="OrthoDB" id="9803119at2"/>
<evidence type="ECO:0000256" key="7">
    <source>
        <dbReference type="ARBA" id="ARBA00023125"/>
    </source>
</evidence>
<dbReference type="CDD" id="cd09634">
    <property type="entry name" value="Cas1_I-II-III"/>
    <property type="match status" value="1"/>
</dbReference>
<dbReference type="EMBL" id="FNIN01000012">
    <property type="protein sequence ID" value="SDN92786.1"/>
    <property type="molecule type" value="Genomic_DNA"/>
</dbReference>
<accession>A0A1H0FDZ3</accession>
<feature type="binding site" evidence="10">
    <location>
        <position position="157"/>
    </location>
    <ligand>
        <name>Mn(2+)</name>
        <dbReference type="ChEBI" id="CHEBI:29035"/>
    </ligand>
</feature>
<comment type="subunit">
    <text evidence="9 10">Homodimer, forms a heterotetramer with a Cas2 homodimer.</text>
</comment>
<dbReference type="Gene3D" id="1.20.120.920">
    <property type="entry name" value="CRISPR-associated endonuclease Cas1, C-terminal domain"/>
    <property type="match status" value="1"/>
</dbReference>
<evidence type="ECO:0000256" key="3">
    <source>
        <dbReference type="ARBA" id="ARBA00022759"/>
    </source>
</evidence>
<evidence type="ECO:0000256" key="8">
    <source>
        <dbReference type="ARBA" id="ARBA00023211"/>
    </source>
</evidence>
<dbReference type="InterPro" id="IPR050646">
    <property type="entry name" value="Cas1"/>
</dbReference>
<organism evidence="11 12">
    <name type="scientific">Desulfonauticus submarinus</name>
    <dbReference type="NCBI Taxonomy" id="206665"/>
    <lineage>
        <taxon>Bacteria</taxon>
        <taxon>Pseudomonadati</taxon>
        <taxon>Thermodesulfobacteriota</taxon>
        <taxon>Desulfovibrionia</taxon>
        <taxon>Desulfovibrionales</taxon>
        <taxon>Desulfonauticaceae</taxon>
        <taxon>Desulfonauticus</taxon>
    </lineage>
</organism>
<dbReference type="GO" id="GO:0046872">
    <property type="term" value="F:metal ion binding"/>
    <property type="evidence" value="ECO:0007669"/>
    <property type="project" value="UniProtKB-UniRule"/>
</dbReference>
<dbReference type="InterPro" id="IPR002729">
    <property type="entry name" value="CRISPR-assoc_Cas1"/>
</dbReference>
<dbReference type="InterPro" id="IPR042206">
    <property type="entry name" value="CRISPR-assoc_Cas1_C"/>
</dbReference>
<evidence type="ECO:0000256" key="5">
    <source>
        <dbReference type="ARBA" id="ARBA00022842"/>
    </source>
</evidence>
<proteinExistence type="inferred from homology"/>
<comment type="function">
    <text evidence="10">CRISPR (clustered regularly interspaced short palindromic repeat), is an adaptive immune system that provides protection against mobile genetic elements (viruses, transposable elements and conjugative plasmids). CRISPR clusters contain spacers, sequences complementary to antecedent mobile elements, and target invading nucleic acids. CRISPR clusters are transcribed and processed into CRISPR RNA (crRNA). Acts as a dsDNA endonuclease. Involved in the integration of spacer DNA into the CRISPR cassette.</text>
</comment>
<dbReference type="GO" id="GO:0004519">
    <property type="term" value="F:endonuclease activity"/>
    <property type="evidence" value="ECO:0007669"/>
    <property type="project" value="UniProtKB-UniRule"/>
</dbReference>
<dbReference type="HAMAP" id="MF_01470">
    <property type="entry name" value="Cas1"/>
    <property type="match status" value="1"/>
</dbReference>
<evidence type="ECO:0000256" key="4">
    <source>
        <dbReference type="ARBA" id="ARBA00022801"/>
    </source>
</evidence>
<dbReference type="PANTHER" id="PTHR34353">
    <property type="entry name" value="CRISPR-ASSOCIATED ENDONUCLEASE CAS1 1"/>
    <property type="match status" value="1"/>
</dbReference>
<dbReference type="GO" id="GO:0051607">
    <property type="term" value="P:defense response to virus"/>
    <property type="evidence" value="ECO:0007669"/>
    <property type="project" value="UniProtKB-UniRule"/>
</dbReference>
<dbReference type="GO" id="GO:0043571">
    <property type="term" value="P:maintenance of CRISPR repeat elements"/>
    <property type="evidence" value="ECO:0007669"/>
    <property type="project" value="UniProtKB-UniRule"/>
</dbReference>
<dbReference type="InterPro" id="IPR042211">
    <property type="entry name" value="CRISPR-assoc_Cas1_N"/>
</dbReference>
<comment type="cofactor">
    <cofactor evidence="10">
        <name>Mg(2+)</name>
        <dbReference type="ChEBI" id="CHEBI:18420"/>
    </cofactor>
    <cofactor evidence="10">
        <name>Mn(2+)</name>
        <dbReference type="ChEBI" id="CHEBI:29035"/>
    </cofactor>
</comment>
<dbReference type="EC" id="3.1.-.-" evidence="10"/>
<keyword evidence="2 10" id="KW-0479">Metal-binding</keyword>